<dbReference type="InterPro" id="IPR041588">
    <property type="entry name" value="Integrase_H2C2"/>
</dbReference>
<organism evidence="2 3">
    <name type="scientific">Euphydryas editha</name>
    <name type="common">Edith's checkerspot</name>
    <dbReference type="NCBI Taxonomy" id="104508"/>
    <lineage>
        <taxon>Eukaryota</taxon>
        <taxon>Metazoa</taxon>
        <taxon>Ecdysozoa</taxon>
        <taxon>Arthropoda</taxon>
        <taxon>Hexapoda</taxon>
        <taxon>Insecta</taxon>
        <taxon>Pterygota</taxon>
        <taxon>Neoptera</taxon>
        <taxon>Endopterygota</taxon>
        <taxon>Lepidoptera</taxon>
        <taxon>Glossata</taxon>
        <taxon>Ditrysia</taxon>
        <taxon>Papilionoidea</taxon>
        <taxon>Nymphalidae</taxon>
        <taxon>Nymphalinae</taxon>
        <taxon>Euphydryas</taxon>
    </lineage>
</organism>
<dbReference type="Gene3D" id="1.10.340.70">
    <property type="match status" value="1"/>
</dbReference>
<dbReference type="Pfam" id="PF18701">
    <property type="entry name" value="DUF5641"/>
    <property type="match status" value="1"/>
</dbReference>
<dbReference type="PROSITE" id="PS50994">
    <property type="entry name" value="INTEGRASE"/>
    <property type="match status" value="1"/>
</dbReference>
<dbReference type="AlphaFoldDB" id="A0AAU9ULH6"/>
<evidence type="ECO:0000313" key="2">
    <source>
        <dbReference type="EMBL" id="CAH2100047.1"/>
    </source>
</evidence>
<dbReference type="InterPro" id="IPR040676">
    <property type="entry name" value="DUF5641"/>
</dbReference>
<protein>
    <recommendedName>
        <fullName evidence="1">Integrase catalytic domain-containing protein</fullName>
    </recommendedName>
</protein>
<dbReference type="SUPFAM" id="SSF53098">
    <property type="entry name" value="Ribonuclease H-like"/>
    <property type="match status" value="1"/>
</dbReference>
<dbReference type="InterPro" id="IPR012337">
    <property type="entry name" value="RNaseH-like_sf"/>
</dbReference>
<dbReference type="GO" id="GO:0003676">
    <property type="term" value="F:nucleic acid binding"/>
    <property type="evidence" value="ECO:0007669"/>
    <property type="project" value="InterPro"/>
</dbReference>
<keyword evidence="3" id="KW-1185">Reference proteome</keyword>
<dbReference type="PANTHER" id="PTHR47331">
    <property type="entry name" value="PHD-TYPE DOMAIN-CONTAINING PROTEIN"/>
    <property type="match status" value="1"/>
</dbReference>
<dbReference type="Proteomes" id="UP001153954">
    <property type="component" value="Unassembled WGS sequence"/>
</dbReference>
<feature type="domain" description="Integrase catalytic" evidence="1">
    <location>
        <begin position="144"/>
        <end position="337"/>
    </location>
</feature>
<dbReference type="EMBL" id="CAKOGL010000022">
    <property type="protein sequence ID" value="CAH2100047.1"/>
    <property type="molecule type" value="Genomic_DNA"/>
</dbReference>
<comment type="caution">
    <text evidence="2">The sequence shown here is derived from an EMBL/GenBank/DDBJ whole genome shotgun (WGS) entry which is preliminary data.</text>
</comment>
<dbReference type="PANTHER" id="PTHR47331:SF2">
    <property type="match status" value="1"/>
</dbReference>
<gene>
    <name evidence="2" type="ORF">EEDITHA_LOCUS14959</name>
</gene>
<dbReference type="InterPro" id="IPR036397">
    <property type="entry name" value="RNaseH_sf"/>
</dbReference>
<dbReference type="Gene3D" id="3.30.420.10">
    <property type="entry name" value="Ribonuclease H-like superfamily/Ribonuclease H"/>
    <property type="match status" value="1"/>
</dbReference>
<evidence type="ECO:0000259" key="1">
    <source>
        <dbReference type="PROSITE" id="PS50994"/>
    </source>
</evidence>
<accession>A0AAU9ULH6</accession>
<proteinExistence type="predicted"/>
<name>A0AAU9ULH6_EUPED</name>
<reference evidence="2" key="1">
    <citation type="submission" date="2022-03" db="EMBL/GenBank/DDBJ databases">
        <authorList>
            <person name="Tunstrom K."/>
        </authorList>
    </citation>
    <scope>NUCLEOTIDE SEQUENCE</scope>
</reference>
<sequence length="450" mass="51331">MNETLLACIKQVQEREFLFEIKQLKTGGCVPKKSKLRSLCPFLDQKGILRVSGRIAQSDTCYDMKHPIIMPGNHHFTKVLIADAHAKTLHGGPQAMLNFLRTKYWILRAKERVKKYFRDCTICRRYSTRKTTPIMGLLPEARLKPSKPFKSTGVDYCGPVLIRFSPGRGAKSYKGYICIFVCMVTRAVHLEAVTDMTAKGFIAAFRRFTARRGHCQDIYSDNGTNFVGADKQMREMFNSAKSSLPGEIAELLSLERTNWHYIPPHSPNFGGLWESSVRGTKTHLRKVVGNTTLTYEEMSTVLAQVEACLNSRPISLLSDDPNDPLPLTPGHFLVGEPLLNIADEDYTNSNVIGLDRWRLTQKIVTDFWNRWYKEYLVNLNQRYKWNTKRDEPEIGDVVVLKEDNVPPAKWLLGKIIKKFPGPDNVTRVVSIKCKTGEYRRPVSKICILTK</sequence>
<dbReference type="InterPro" id="IPR001584">
    <property type="entry name" value="Integrase_cat-core"/>
</dbReference>
<dbReference type="GO" id="GO:0015074">
    <property type="term" value="P:DNA integration"/>
    <property type="evidence" value="ECO:0007669"/>
    <property type="project" value="InterPro"/>
</dbReference>
<evidence type="ECO:0000313" key="3">
    <source>
        <dbReference type="Proteomes" id="UP001153954"/>
    </source>
</evidence>
<dbReference type="Pfam" id="PF17921">
    <property type="entry name" value="Integrase_H2C2"/>
    <property type="match status" value="1"/>
</dbReference>